<comment type="caution">
    <text evidence="2">The sequence shown here is derived from an EMBL/GenBank/DDBJ whole genome shotgun (WGS) entry which is preliminary data.</text>
</comment>
<gene>
    <name evidence="2" type="ORF">Daus18300_012161</name>
</gene>
<dbReference type="EMBL" id="JAWRVE010000159">
    <property type="protein sequence ID" value="KAL1852480.1"/>
    <property type="molecule type" value="Genomic_DNA"/>
</dbReference>
<feature type="transmembrane region" description="Helical" evidence="1">
    <location>
        <begin position="74"/>
        <end position="93"/>
    </location>
</feature>
<feature type="transmembrane region" description="Helical" evidence="1">
    <location>
        <begin position="180"/>
        <end position="204"/>
    </location>
</feature>
<reference evidence="2 3" key="1">
    <citation type="journal article" date="2024" name="IMA Fungus">
        <title>IMA Genome - F19 : A genome assembly and annotation guide to empower mycologists, including annotated draft genome sequences of Ceratocystis pirilliformis, Diaporthe australafricana, Fusarium ophioides, Paecilomyces lecythidis, and Sporothrix stenoceras.</title>
        <authorList>
            <person name="Aylward J."/>
            <person name="Wilson A.M."/>
            <person name="Visagie C.M."/>
            <person name="Spraker J."/>
            <person name="Barnes I."/>
            <person name="Buitendag C."/>
            <person name="Ceriani C."/>
            <person name="Del Mar Angel L."/>
            <person name="du Plessis D."/>
            <person name="Fuchs T."/>
            <person name="Gasser K."/>
            <person name="Kramer D."/>
            <person name="Li W."/>
            <person name="Munsamy K."/>
            <person name="Piso A."/>
            <person name="Price J.L."/>
            <person name="Sonnekus B."/>
            <person name="Thomas C."/>
            <person name="van der Nest A."/>
            <person name="van Dijk A."/>
            <person name="van Heerden A."/>
            <person name="van Vuuren N."/>
            <person name="Yilmaz N."/>
            <person name="Duong T.A."/>
            <person name="van der Merwe N.A."/>
            <person name="Wingfield M.J."/>
            <person name="Wingfield B.D."/>
        </authorList>
    </citation>
    <scope>NUCLEOTIDE SEQUENCE [LARGE SCALE GENOMIC DNA]</scope>
    <source>
        <strain evidence="2 3">CMW 18300</strain>
    </source>
</reference>
<organism evidence="2 3">
    <name type="scientific">Diaporthe australafricana</name>
    <dbReference type="NCBI Taxonomy" id="127596"/>
    <lineage>
        <taxon>Eukaryota</taxon>
        <taxon>Fungi</taxon>
        <taxon>Dikarya</taxon>
        <taxon>Ascomycota</taxon>
        <taxon>Pezizomycotina</taxon>
        <taxon>Sordariomycetes</taxon>
        <taxon>Sordariomycetidae</taxon>
        <taxon>Diaporthales</taxon>
        <taxon>Diaporthaceae</taxon>
        <taxon>Diaporthe</taxon>
    </lineage>
</organism>
<protein>
    <submittedName>
        <fullName evidence="2">Uncharacterized protein</fullName>
    </submittedName>
</protein>
<keyword evidence="1" id="KW-1133">Transmembrane helix</keyword>
<keyword evidence="1" id="KW-0472">Membrane</keyword>
<accession>A0ABR3W460</accession>
<evidence type="ECO:0000313" key="3">
    <source>
        <dbReference type="Proteomes" id="UP001583177"/>
    </source>
</evidence>
<dbReference type="PANTHER" id="PTHR42024">
    <property type="entry name" value="AMINO ACID PERMEASE_ SLC12A DOMAIN-CONTAINING PROTEIN"/>
    <property type="match status" value="1"/>
</dbReference>
<feature type="transmembrane region" description="Helical" evidence="1">
    <location>
        <begin position="216"/>
        <end position="236"/>
    </location>
</feature>
<evidence type="ECO:0000256" key="1">
    <source>
        <dbReference type="SAM" id="Phobius"/>
    </source>
</evidence>
<name>A0ABR3W460_9PEZI</name>
<dbReference type="PANTHER" id="PTHR42024:SF1">
    <property type="entry name" value="AMINO ACID PERMEASE_ SLC12A DOMAIN-CONTAINING PROTEIN"/>
    <property type="match status" value="1"/>
</dbReference>
<proteinExistence type="predicted"/>
<dbReference type="Proteomes" id="UP001583177">
    <property type="component" value="Unassembled WGS sequence"/>
</dbReference>
<feature type="transmembrane region" description="Helical" evidence="1">
    <location>
        <begin position="105"/>
        <end position="127"/>
    </location>
</feature>
<sequence>MPIGLYFILWYEAGPGSQEEDPLSANTVLSIVTAAIGGSSILEYFLRVWRLWKQGSDCRVIGAQSRWNFDWFHWWFGLCLLIVVAELVLATAWHDPIIKLLSLPLASVQAVFGTVLLLTDILCFFVVRAPIRISSVPRGAEVRPGIYPLIEDICAVDGAGTTEFRKSLDRRYKTSSVFRAMLRNLSLFWAVGALASAAGTMFLVFDLTDTDVAYTIGWTVPFVWAGIWFLITIRYVQYMLRKELRQWVGEMILLDAIT</sequence>
<keyword evidence="3" id="KW-1185">Reference proteome</keyword>
<evidence type="ECO:0000313" key="2">
    <source>
        <dbReference type="EMBL" id="KAL1852480.1"/>
    </source>
</evidence>
<keyword evidence="1" id="KW-0812">Transmembrane</keyword>
<feature type="transmembrane region" description="Helical" evidence="1">
    <location>
        <begin position="27"/>
        <end position="46"/>
    </location>
</feature>